<name>A0A8B9STA5_ANAPL</name>
<reference evidence="1" key="3">
    <citation type="submission" date="2025-09" db="UniProtKB">
        <authorList>
            <consortium name="Ensembl"/>
        </authorList>
    </citation>
    <scope>IDENTIFICATION</scope>
</reference>
<dbReference type="Ensembl" id="ENSAPLT00020011644.1">
    <property type="protein sequence ID" value="ENSAPLP00020010806.1"/>
    <property type="gene ID" value="ENSAPLG00020007987.1"/>
</dbReference>
<evidence type="ECO:0000313" key="2">
    <source>
        <dbReference type="Proteomes" id="UP000694400"/>
    </source>
</evidence>
<dbReference type="Proteomes" id="UP000694400">
    <property type="component" value="Chromosome 28"/>
</dbReference>
<sequence length="425" mass="46025">MMFPQSRHSGSSHLPQQLKFTTSDSCDRIKDEFQLLQAQYHRYVRLGGARRAPGAALRGANRGTRTDPAAAWAVRPEELPAGRRLCPGRSRPSRAWGPPAPARPLLRAQPSRGCVEACQASRVWLGAFLSSSRWLPFLDCECCRERLNPNASASPHVRVEMLLLAQTLAAGGRRFLRVLQTHTGFGSGSAVPLCLWAAGAQEQARCRGCFPPLRDSTCSQRGRFCAGEAVSHLKHKTTAHAGCSCLAGELEICEARGAAVFPRKGAKNPGERENPFFWRVVLHLGLPVPPGKGPDAAQETKSGHLWRVAGRPLLDSVPCCWYQPRKPKRLRPLLPCARQSRAVSAWLQGSLVPLLPSGIAADAGAGSGLCCSSCRTDETRLSPDLPRVLGSWCLRSLPGWDGLCGAAGCDCSMLKQLAHLLLVVF</sequence>
<accession>A0A8B9STA5</accession>
<dbReference type="AlphaFoldDB" id="A0A8B9STA5"/>
<evidence type="ECO:0000313" key="1">
    <source>
        <dbReference type="Ensembl" id="ENSAPLP00020010806.1"/>
    </source>
</evidence>
<proteinExistence type="predicted"/>
<organism evidence="1 2">
    <name type="scientific">Anas platyrhynchos</name>
    <name type="common">Mallard</name>
    <name type="synonym">Anas boschas</name>
    <dbReference type="NCBI Taxonomy" id="8839"/>
    <lineage>
        <taxon>Eukaryota</taxon>
        <taxon>Metazoa</taxon>
        <taxon>Chordata</taxon>
        <taxon>Craniata</taxon>
        <taxon>Vertebrata</taxon>
        <taxon>Euteleostomi</taxon>
        <taxon>Archelosauria</taxon>
        <taxon>Archosauria</taxon>
        <taxon>Dinosauria</taxon>
        <taxon>Saurischia</taxon>
        <taxon>Theropoda</taxon>
        <taxon>Coelurosauria</taxon>
        <taxon>Aves</taxon>
        <taxon>Neognathae</taxon>
        <taxon>Galloanserae</taxon>
        <taxon>Anseriformes</taxon>
        <taxon>Anatidae</taxon>
        <taxon>Anatinae</taxon>
        <taxon>Anas</taxon>
    </lineage>
</organism>
<protein>
    <submittedName>
        <fullName evidence="1">Uncharacterized protein</fullName>
    </submittedName>
</protein>
<reference evidence="1" key="1">
    <citation type="submission" date="2019-08" db="EMBL/GenBank/DDBJ databases">
        <title>Three high-quality genomes provides insights into domestication of ducks.</title>
        <authorList>
            <person name="Hou Z.C."/>
            <person name="Zhu F."/>
            <person name="Yin Z.T."/>
            <person name="Zhang F."/>
        </authorList>
    </citation>
    <scope>NUCLEOTIDE SEQUENCE [LARGE SCALE GENOMIC DNA]</scope>
</reference>
<reference evidence="1" key="2">
    <citation type="submission" date="2025-08" db="UniProtKB">
        <authorList>
            <consortium name="Ensembl"/>
        </authorList>
    </citation>
    <scope>IDENTIFICATION</scope>
</reference>